<dbReference type="InterPro" id="IPR051181">
    <property type="entry name" value="CAF1_poly(A)_ribonucleases"/>
</dbReference>
<gene>
    <name evidence="2" type="ORF">K402DRAFT_319390</name>
</gene>
<dbReference type="SUPFAM" id="SSF53098">
    <property type="entry name" value="Ribonuclease H-like"/>
    <property type="match status" value="1"/>
</dbReference>
<dbReference type="GO" id="GO:0000175">
    <property type="term" value="F:3'-5'-RNA exonuclease activity"/>
    <property type="evidence" value="ECO:0007669"/>
    <property type="project" value="TreeGrafter"/>
</dbReference>
<dbReference type="GO" id="GO:0005634">
    <property type="term" value="C:nucleus"/>
    <property type="evidence" value="ECO:0007669"/>
    <property type="project" value="TreeGrafter"/>
</dbReference>
<dbReference type="InterPro" id="IPR036397">
    <property type="entry name" value="RNaseH_sf"/>
</dbReference>
<dbReference type="InterPro" id="IPR012337">
    <property type="entry name" value="RNaseH-like_sf"/>
</dbReference>
<evidence type="ECO:0000313" key="2">
    <source>
        <dbReference type="EMBL" id="KAF1990949.1"/>
    </source>
</evidence>
<dbReference type="Proteomes" id="UP000800041">
    <property type="component" value="Unassembled WGS sequence"/>
</dbReference>
<feature type="non-terminal residue" evidence="2">
    <location>
        <position position="455"/>
    </location>
</feature>
<dbReference type="Pfam" id="PF04857">
    <property type="entry name" value="CAF1"/>
    <property type="match status" value="1"/>
</dbReference>
<dbReference type="PANTHER" id="PTHR15092:SF22">
    <property type="entry name" value="POLY(A)-SPECIFIC RIBONUCLEASE PNLDC1"/>
    <property type="match status" value="1"/>
</dbReference>
<keyword evidence="3" id="KW-1185">Reference proteome</keyword>
<dbReference type="AlphaFoldDB" id="A0A6G1HD54"/>
<dbReference type="GO" id="GO:0003723">
    <property type="term" value="F:RNA binding"/>
    <property type="evidence" value="ECO:0007669"/>
    <property type="project" value="TreeGrafter"/>
</dbReference>
<evidence type="ECO:0000256" key="1">
    <source>
        <dbReference type="ARBA" id="ARBA00008372"/>
    </source>
</evidence>
<name>A0A6G1HD54_9PEZI</name>
<evidence type="ECO:0000313" key="3">
    <source>
        <dbReference type="Proteomes" id="UP000800041"/>
    </source>
</evidence>
<dbReference type="EMBL" id="ML977140">
    <property type="protein sequence ID" value="KAF1990949.1"/>
    <property type="molecule type" value="Genomic_DNA"/>
</dbReference>
<dbReference type="GO" id="GO:0000289">
    <property type="term" value="P:nuclear-transcribed mRNA poly(A) tail shortening"/>
    <property type="evidence" value="ECO:0007669"/>
    <property type="project" value="TreeGrafter"/>
</dbReference>
<dbReference type="InterPro" id="IPR006941">
    <property type="entry name" value="RNase_CAF1"/>
</dbReference>
<dbReference type="GO" id="GO:1990431">
    <property type="term" value="P:priRNA 3'-end processing"/>
    <property type="evidence" value="ECO:0007669"/>
    <property type="project" value="TreeGrafter"/>
</dbReference>
<dbReference type="PANTHER" id="PTHR15092">
    <property type="entry name" value="POLY A -SPECIFIC RIBONUCLEASE/TARGET OF EGR1, MEMBER 1"/>
    <property type="match status" value="1"/>
</dbReference>
<comment type="similarity">
    <text evidence="1">Belongs to the CAF1 family.</text>
</comment>
<sequence length="455" mass="52208">MDINKTAFAPHLLRILEDISEAYFVSIDLEMSGVAGRTFRPGSGKQTLQERYLETKEAAESYQILQVGITCVREDITNNVYVLKPYNFNLSPLISKDLDIDRKFSFSAGACDFLIRNGFKIDLPFTQGVPYLSRLEEEEELKLAMDRLDRDELEVSIDHITATDSLAFLERLRGIIRKWLPTSEPELIITSATMAIEGVETTADLSKYEKLLIHQLVKAEYNQKLVTRSWRKTAIRIYHYNELDAIENRRKVKRNVRQRCYEHTGFRWVVEALVGGSLKKLDPSWSARNPNTGETVYVDRDDYYFRMKRVEANLNIKRPVVVGHNCFTDMVYLYQCFLGELPDTVEEFQNLLGEQFLLVDTKYLATYNCNAINPSSSLQETEEALRGQKTPRLVTPKEHSRYLDEEAFHEAGYDSYLTARIMILLSAKLEAAGTYIDGVIATEEDVIEEPNGADI</sequence>
<dbReference type="GO" id="GO:1990432">
    <property type="term" value="P:siRNA 3'-end processing"/>
    <property type="evidence" value="ECO:0007669"/>
    <property type="project" value="TreeGrafter"/>
</dbReference>
<protein>
    <submittedName>
        <fullName evidence="2">Ribonuclease CAF1</fullName>
    </submittedName>
</protein>
<reference evidence="2" key="1">
    <citation type="journal article" date="2020" name="Stud. Mycol.">
        <title>101 Dothideomycetes genomes: a test case for predicting lifestyles and emergence of pathogens.</title>
        <authorList>
            <person name="Haridas S."/>
            <person name="Albert R."/>
            <person name="Binder M."/>
            <person name="Bloem J."/>
            <person name="Labutti K."/>
            <person name="Salamov A."/>
            <person name="Andreopoulos B."/>
            <person name="Baker S."/>
            <person name="Barry K."/>
            <person name="Bills G."/>
            <person name="Bluhm B."/>
            <person name="Cannon C."/>
            <person name="Castanera R."/>
            <person name="Culley D."/>
            <person name="Daum C."/>
            <person name="Ezra D."/>
            <person name="Gonzalez J."/>
            <person name="Henrissat B."/>
            <person name="Kuo A."/>
            <person name="Liang C."/>
            <person name="Lipzen A."/>
            <person name="Lutzoni F."/>
            <person name="Magnuson J."/>
            <person name="Mondo S."/>
            <person name="Nolan M."/>
            <person name="Ohm R."/>
            <person name="Pangilinan J."/>
            <person name="Park H.-J."/>
            <person name="Ramirez L."/>
            <person name="Alfaro M."/>
            <person name="Sun H."/>
            <person name="Tritt A."/>
            <person name="Yoshinaga Y."/>
            <person name="Zwiers L.-H."/>
            <person name="Turgeon B."/>
            <person name="Goodwin S."/>
            <person name="Spatafora J."/>
            <person name="Crous P."/>
            <person name="Grigoriev I."/>
        </authorList>
    </citation>
    <scope>NUCLEOTIDE SEQUENCE</scope>
    <source>
        <strain evidence="2">CBS 113979</strain>
    </source>
</reference>
<dbReference type="OrthoDB" id="1432093at2759"/>
<organism evidence="2 3">
    <name type="scientific">Aulographum hederae CBS 113979</name>
    <dbReference type="NCBI Taxonomy" id="1176131"/>
    <lineage>
        <taxon>Eukaryota</taxon>
        <taxon>Fungi</taxon>
        <taxon>Dikarya</taxon>
        <taxon>Ascomycota</taxon>
        <taxon>Pezizomycotina</taxon>
        <taxon>Dothideomycetes</taxon>
        <taxon>Pleosporomycetidae</taxon>
        <taxon>Aulographales</taxon>
        <taxon>Aulographaceae</taxon>
    </lineage>
</organism>
<accession>A0A6G1HD54</accession>
<proteinExistence type="inferred from homology"/>
<dbReference type="Gene3D" id="3.30.420.10">
    <property type="entry name" value="Ribonuclease H-like superfamily/Ribonuclease H"/>
    <property type="match status" value="2"/>
</dbReference>